<dbReference type="Gene3D" id="3.40.50.620">
    <property type="entry name" value="HUPs"/>
    <property type="match status" value="1"/>
</dbReference>
<dbReference type="PANTHER" id="PTHR30083:SF0">
    <property type="entry name" value="3'-PHOSPHOADENOSINE 5'-PHOSPHOSULFATE SULFOTRANSFERASE (PAPS REDUCTASE)_FAD SYNTHETASE"/>
    <property type="match status" value="1"/>
</dbReference>
<dbReference type="Pfam" id="PF11922">
    <property type="entry name" value="DUF3440"/>
    <property type="match status" value="1"/>
</dbReference>
<organism evidence="2 3">
    <name type="scientific">Methylobacterium indicum</name>
    <dbReference type="NCBI Taxonomy" id="1775910"/>
    <lineage>
        <taxon>Bacteria</taxon>
        <taxon>Pseudomonadati</taxon>
        <taxon>Pseudomonadota</taxon>
        <taxon>Alphaproteobacteria</taxon>
        <taxon>Hyphomicrobiales</taxon>
        <taxon>Methylobacteriaceae</taxon>
        <taxon>Methylobacterium</taxon>
    </lineage>
</organism>
<dbReference type="Pfam" id="PF01507">
    <property type="entry name" value="PAPS_reduct"/>
    <property type="match status" value="1"/>
</dbReference>
<accession>A0A8H9C4L5</accession>
<feature type="domain" description="Phosphoadenosine phosphosulphate reductase" evidence="1">
    <location>
        <begin position="29"/>
        <end position="216"/>
    </location>
</feature>
<dbReference type="GO" id="GO:0003824">
    <property type="term" value="F:catalytic activity"/>
    <property type="evidence" value="ECO:0007669"/>
    <property type="project" value="InterPro"/>
</dbReference>
<gene>
    <name evidence="2" type="primary">ibrA</name>
    <name evidence="2" type="ORF">mvi_21780</name>
</gene>
<protein>
    <submittedName>
        <fullName evidence="2">Phosphoadenosine phosphosulfate reductase</fullName>
    </submittedName>
</protein>
<reference evidence="2" key="1">
    <citation type="submission" date="2020-11" db="EMBL/GenBank/DDBJ databases">
        <title>Complete genome sequence of a novel pathogenic Methylobacterium strain isolated from rice in Vietnam.</title>
        <authorList>
            <person name="Lai K."/>
            <person name="Okazaki S."/>
            <person name="Higashi K."/>
            <person name="Mori H."/>
            <person name="Toyoda A."/>
            <person name="Kurokawa K."/>
        </authorList>
    </citation>
    <scope>NUCLEOTIDE SEQUENCE</scope>
    <source>
        <strain evidence="2">VL1</strain>
    </source>
</reference>
<proteinExistence type="predicted"/>
<sequence length="356" mass="40672">MPRKMYLPKTVDAALEERMAWIFDTYPTVVVSISGGKDSTVLLDAARREALRRGTNVTAFFLDQEAEYAATIEHVRHIMGLPGVLPAWYQVPLKMTNATSFEEAWLHAWEPGAEWMRPKEADAIHEAPGAPDRFHAFFEWIEAQCGADTCFLVGLRAEEALNRYRAVTKHEAVPGVPWSSRTKGAAVKLYPLYDFTFEDIWTYLGKFGVPYNRAYDWMWAKGHGIQEMRVSNLIHEQAFHSLSTLQEFEHDTFEALQRRIAGVHAAALYAGEQSVYQTLTRPKAYKTWRAYREFLLGTLPVDVGKFRTRFARQPEAENVARSQCRALLLNDHEGNLTIDTTVKDPRASLAKWMELL</sequence>
<dbReference type="GO" id="GO:0071453">
    <property type="term" value="P:cellular response to oxygen levels"/>
    <property type="evidence" value="ECO:0007669"/>
    <property type="project" value="TreeGrafter"/>
</dbReference>
<dbReference type="RefSeq" id="WP_207182747.1">
    <property type="nucleotide sequence ID" value="NZ_AP024145.1"/>
</dbReference>
<dbReference type="SUPFAM" id="SSF52402">
    <property type="entry name" value="Adenine nucleotide alpha hydrolases-like"/>
    <property type="match status" value="1"/>
</dbReference>
<dbReference type="InterPro" id="IPR002500">
    <property type="entry name" value="PAPS_reduct_dom"/>
</dbReference>
<dbReference type="InterPro" id="IPR014729">
    <property type="entry name" value="Rossmann-like_a/b/a_fold"/>
</dbReference>
<dbReference type="InterPro" id="IPR021845">
    <property type="entry name" value="DUF3440"/>
</dbReference>
<dbReference type="AlphaFoldDB" id="A0A8H9C4L5"/>
<evidence type="ECO:0000313" key="2">
    <source>
        <dbReference type="EMBL" id="BCM83717.1"/>
    </source>
</evidence>
<dbReference type="PANTHER" id="PTHR30083">
    <property type="entry name" value="TRANSCRIPTIONAL REGULATOR-RELATED"/>
    <property type="match status" value="1"/>
</dbReference>
<evidence type="ECO:0000313" key="3">
    <source>
        <dbReference type="Proteomes" id="UP000663508"/>
    </source>
</evidence>
<dbReference type="KEGG" id="mind:mvi_21780"/>
<name>A0A8H9C4L5_9HYPH</name>
<evidence type="ECO:0000259" key="1">
    <source>
        <dbReference type="Pfam" id="PF01507"/>
    </source>
</evidence>
<dbReference type="Proteomes" id="UP000663508">
    <property type="component" value="Chromosome"/>
</dbReference>
<dbReference type="EMBL" id="AP024145">
    <property type="protein sequence ID" value="BCM83717.1"/>
    <property type="molecule type" value="Genomic_DNA"/>
</dbReference>